<feature type="chain" id="PRO_5011814120" evidence="1">
    <location>
        <begin position="32"/>
        <end position="606"/>
    </location>
</feature>
<dbReference type="STRING" id="67365.GCA_001704635_02513"/>
<proteinExistence type="inferred from homology"/>
<evidence type="ECO:0000256" key="1">
    <source>
        <dbReference type="RuleBase" id="RU362119"/>
    </source>
</evidence>
<reference evidence="3 4" key="1">
    <citation type="submission" date="2013-05" db="EMBL/GenBank/DDBJ databases">
        <title>Genome sequence of Streptomyces sparsogenes DSM 40356.</title>
        <authorList>
            <person name="Coyne S."/>
            <person name="Seebeck F.P."/>
        </authorList>
    </citation>
    <scope>NUCLEOTIDE SEQUENCE [LARGE SCALE GENOMIC DNA]</scope>
    <source>
        <strain evidence="3 4">DSM 40356</strain>
    </source>
</reference>
<feature type="signal peptide" evidence="1">
    <location>
        <begin position="1"/>
        <end position="31"/>
    </location>
</feature>
<dbReference type="GeneID" id="96747317"/>
<dbReference type="Gene3D" id="3.90.780.10">
    <property type="entry name" value="5'-Nucleotidase, C-terminal domain"/>
    <property type="match status" value="1"/>
</dbReference>
<accession>A0A1R1SCE2</accession>
<gene>
    <name evidence="3" type="ORF">SPAR_29076</name>
</gene>
<protein>
    <submittedName>
        <fullName evidence="3">5'-nucleotidase</fullName>
    </submittedName>
</protein>
<dbReference type="Gene3D" id="3.60.21.10">
    <property type="match status" value="1"/>
</dbReference>
<dbReference type="InterPro" id="IPR006311">
    <property type="entry name" value="TAT_signal"/>
</dbReference>
<dbReference type="GO" id="GO:0030288">
    <property type="term" value="C:outer membrane-bounded periplasmic space"/>
    <property type="evidence" value="ECO:0007669"/>
    <property type="project" value="TreeGrafter"/>
</dbReference>
<dbReference type="SUPFAM" id="SSF55816">
    <property type="entry name" value="5'-nucleotidase (syn. UDP-sugar hydrolase), C-terminal domain"/>
    <property type="match status" value="1"/>
</dbReference>
<dbReference type="PANTHER" id="PTHR11575:SF24">
    <property type="entry name" value="5'-NUCLEOTIDASE"/>
    <property type="match status" value="1"/>
</dbReference>
<evidence type="ECO:0000259" key="2">
    <source>
        <dbReference type="Pfam" id="PF02872"/>
    </source>
</evidence>
<name>A0A1R1SCE2_9ACTN</name>
<evidence type="ECO:0000313" key="4">
    <source>
        <dbReference type="Proteomes" id="UP000186168"/>
    </source>
</evidence>
<dbReference type="EMBL" id="ASQP01000386">
    <property type="protein sequence ID" value="OMI35868.1"/>
    <property type="molecule type" value="Genomic_DNA"/>
</dbReference>
<dbReference type="AlphaFoldDB" id="A0A1R1SCE2"/>
<dbReference type="GO" id="GO:0000166">
    <property type="term" value="F:nucleotide binding"/>
    <property type="evidence" value="ECO:0007669"/>
    <property type="project" value="UniProtKB-KW"/>
</dbReference>
<dbReference type="GO" id="GO:0008253">
    <property type="term" value="F:5'-nucleotidase activity"/>
    <property type="evidence" value="ECO:0007669"/>
    <property type="project" value="TreeGrafter"/>
</dbReference>
<dbReference type="SUPFAM" id="SSF56300">
    <property type="entry name" value="Metallo-dependent phosphatases"/>
    <property type="match status" value="1"/>
</dbReference>
<comment type="caution">
    <text evidence="3">The sequence shown here is derived from an EMBL/GenBank/DDBJ whole genome shotgun (WGS) entry which is preliminary data.</text>
</comment>
<dbReference type="GO" id="GO:0008768">
    <property type="term" value="F:UDP-sugar diphosphatase activity"/>
    <property type="evidence" value="ECO:0007669"/>
    <property type="project" value="TreeGrafter"/>
</dbReference>
<dbReference type="PRINTS" id="PR01607">
    <property type="entry name" value="APYRASEFAMLY"/>
</dbReference>
<sequence length="606" mass="65833">MAARPNLSRRSVLAGAGGLASAFAIGAPAFASDAARGGATGDSLAVQLLNITDFHGNLRTPTSAADGWIPNPDGPGTINVGGAAHLAAHLKRLRAPRNSILFGVGDLWCGAEPLDTKLLRDESAIEVLNRLGLGFSTLGNHELDYGLDYLLDHMVHARPVGEPGRDSSFPDSTGRRFRGLAFPYYSANMLSRKTGKPVLRPYNIEWVKGPNGRRYPIGFIHLTVTNTPVGSSSYEPRLIGYDQIEIANRYAARLKKRGVNALVISVHDGAQQHDNWNAPINGGDMSTGPALELAARIDPDICAIITGHWHWWFNAMLPDPNGAPRPVVEASHAGQMINEINLFLDPATGKVKRDLTVSTNHPVTLDIEPDAEMLRVVNYWTAYGERRYAEPAGRLTGDFTRTLNEHGESTMGDLAADFVHWDANSYDAGRADFGLFAVRPAQGSTALRGDFIYSKGRDAADKDGLILYGEAYAYLGYENPVLTVTLTGEQLRQALEQQWQPQRDGTVKFAPLAVSSNVRATYDASQPVGRRVDPASFLIDGTPLDPARPYRVAGLAYTLIGADGFGALARFTDPVRNDRDHEGFIRYLRAMGAISPSPRDRITVRS</sequence>
<keyword evidence="1" id="KW-0732">Signal</keyword>
<keyword evidence="1" id="KW-0378">Hydrolase</keyword>
<evidence type="ECO:0000313" key="3">
    <source>
        <dbReference type="EMBL" id="OMI35868.1"/>
    </source>
</evidence>
<dbReference type="InterPro" id="IPR029052">
    <property type="entry name" value="Metallo-depent_PP-like"/>
</dbReference>
<dbReference type="GO" id="GO:0009166">
    <property type="term" value="P:nucleotide catabolic process"/>
    <property type="evidence" value="ECO:0007669"/>
    <property type="project" value="InterPro"/>
</dbReference>
<dbReference type="InterPro" id="IPR036907">
    <property type="entry name" value="5'-Nucleotdase_C_sf"/>
</dbReference>
<dbReference type="PROSITE" id="PS51318">
    <property type="entry name" value="TAT"/>
    <property type="match status" value="1"/>
</dbReference>
<dbReference type="Pfam" id="PF02872">
    <property type="entry name" value="5_nucleotid_C"/>
    <property type="match status" value="1"/>
</dbReference>
<dbReference type="Proteomes" id="UP000186168">
    <property type="component" value="Unassembled WGS sequence"/>
</dbReference>
<dbReference type="InterPro" id="IPR006179">
    <property type="entry name" value="5_nucleotidase/apyrase"/>
</dbReference>
<dbReference type="InterPro" id="IPR008334">
    <property type="entry name" value="5'-Nucleotdase_C"/>
</dbReference>
<dbReference type="PANTHER" id="PTHR11575">
    <property type="entry name" value="5'-NUCLEOTIDASE-RELATED"/>
    <property type="match status" value="1"/>
</dbReference>
<feature type="domain" description="5'-Nucleotidase C-terminal" evidence="2">
    <location>
        <begin position="393"/>
        <end position="569"/>
    </location>
</feature>
<keyword evidence="1" id="KW-0547">Nucleotide-binding</keyword>
<dbReference type="RefSeq" id="WP_104531461.1">
    <property type="nucleotide sequence ID" value="NZ_ASQP01000386.1"/>
</dbReference>
<organism evidence="3 4">
    <name type="scientific">Streptomyces sparsogenes DSM 40356</name>
    <dbReference type="NCBI Taxonomy" id="1331668"/>
    <lineage>
        <taxon>Bacteria</taxon>
        <taxon>Bacillati</taxon>
        <taxon>Actinomycetota</taxon>
        <taxon>Actinomycetes</taxon>
        <taxon>Kitasatosporales</taxon>
        <taxon>Streptomycetaceae</taxon>
        <taxon>Streptomyces</taxon>
    </lineage>
</organism>
<keyword evidence="4" id="KW-1185">Reference proteome</keyword>
<comment type="similarity">
    <text evidence="1">Belongs to the 5'-nucleotidase family.</text>
</comment>